<dbReference type="RefSeq" id="WP_285976493.1">
    <property type="nucleotide sequence ID" value="NZ_CP127221.1"/>
</dbReference>
<proteinExistence type="predicted"/>
<gene>
    <name evidence="1" type="ORF">QQX03_03505</name>
</gene>
<dbReference type="KEGG" id="arue:QQX03_03505"/>
<dbReference type="InterPro" id="IPR021330">
    <property type="entry name" value="DUF2939"/>
</dbReference>
<evidence type="ECO:0000313" key="2">
    <source>
        <dbReference type="Proteomes" id="UP001231445"/>
    </source>
</evidence>
<sequence>MKLLGIVGAALLIGGGAYVGSPYLAASNLKDAAISGDVDQLEANVDFPAVRENLKSQLSVALTQQMESDPDFQGNPFAGLASMMIPAFVDKAVDTYVTPDGLSALVQGSEPSEEGTAATKGTEEIEYTYEWVNVDRFKVNMTNKQTNERGPTLVFDRRGFASWKLVKVDVGDSFAALN</sequence>
<dbReference type="EMBL" id="CP127221">
    <property type="protein sequence ID" value="WIW96184.1"/>
    <property type="molecule type" value="Genomic_DNA"/>
</dbReference>
<keyword evidence="2" id="KW-1185">Reference proteome</keyword>
<name>A0A9Y2B689_9SPHN</name>
<evidence type="ECO:0000313" key="1">
    <source>
        <dbReference type="EMBL" id="WIW96184.1"/>
    </source>
</evidence>
<dbReference type="Proteomes" id="UP001231445">
    <property type="component" value="Chromosome"/>
</dbReference>
<accession>A0A9Y2B689</accession>
<dbReference type="AlphaFoldDB" id="A0A9Y2B689"/>
<protein>
    <submittedName>
        <fullName evidence="1">DUF2939 domain-containing protein</fullName>
    </submittedName>
</protein>
<reference evidence="1 2" key="1">
    <citation type="submission" date="2023-06" db="EMBL/GenBank/DDBJ databases">
        <title>Altererythrobacter rubellus NBRC 112769 genome.</title>
        <authorList>
            <person name="Zhang K."/>
        </authorList>
    </citation>
    <scope>NUCLEOTIDE SEQUENCE [LARGE SCALE GENOMIC DNA]</scope>
    <source>
        <strain evidence="1 2">NBRC 112769</strain>
    </source>
</reference>
<organism evidence="1 2">
    <name type="scientific">Altererythrobacter rubellus</name>
    <dbReference type="NCBI Taxonomy" id="2173831"/>
    <lineage>
        <taxon>Bacteria</taxon>
        <taxon>Pseudomonadati</taxon>
        <taxon>Pseudomonadota</taxon>
        <taxon>Alphaproteobacteria</taxon>
        <taxon>Sphingomonadales</taxon>
        <taxon>Erythrobacteraceae</taxon>
        <taxon>Altererythrobacter</taxon>
    </lineage>
</organism>
<dbReference type="Pfam" id="PF11159">
    <property type="entry name" value="DUF2939"/>
    <property type="match status" value="1"/>
</dbReference>